<evidence type="ECO:0000313" key="9">
    <source>
        <dbReference type="EMBL" id="CAD8157452.1"/>
    </source>
</evidence>
<feature type="transmembrane region" description="Helical" evidence="7">
    <location>
        <begin position="72"/>
        <end position="94"/>
    </location>
</feature>
<dbReference type="EMBL" id="CAJJDP010000033">
    <property type="protein sequence ID" value="CAD8157452.1"/>
    <property type="molecule type" value="Genomic_DNA"/>
</dbReference>
<evidence type="ECO:0000256" key="1">
    <source>
        <dbReference type="ARBA" id="ARBA00004370"/>
    </source>
</evidence>
<evidence type="ECO:0000256" key="6">
    <source>
        <dbReference type="ARBA" id="ARBA00023239"/>
    </source>
</evidence>
<evidence type="ECO:0000256" key="5">
    <source>
        <dbReference type="ARBA" id="ARBA00023136"/>
    </source>
</evidence>
<keyword evidence="2 7" id="KW-0812">Transmembrane</keyword>
<keyword evidence="3" id="KW-0547">Nucleotide-binding</keyword>
<comment type="caution">
    <text evidence="9">The sequence shown here is derived from an EMBL/GenBank/DDBJ whole genome shotgun (WGS) entry which is preliminary data.</text>
</comment>
<reference evidence="9" key="1">
    <citation type="submission" date="2021-01" db="EMBL/GenBank/DDBJ databases">
        <authorList>
            <consortium name="Genoscope - CEA"/>
            <person name="William W."/>
        </authorList>
    </citation>
    <scope>NUCLEOTIDE SEQUENCE</scope>
</reference>
<evidence type="ECO:0000256" key="4">
    <source>
        <dbReference type="ARBA" id="ARBA00022989"/>
    </source>
</evidence>
<evidence type="ECO:0000313" key="10">
    <source>
        <dbReference type="Proteomes" id="UP000683925"/>
    </source>
</evidence>
<dbReference type="PANTHER" id="PTHR45627">
    <property type="entry name" value="ADENYLATE CYCLASE TYPE 1"/>
    <property type="match status" value="1"/>
</dbReference>
<dbReference type="GO" id="GO:0004016">
    <property type="term" value="F:adenylate cyclase activity"/>
    <property type="evidence" value="ECO:0007669"/>
    <property type="project" value="TreeGrafter"/>
</dbReference>
<gene>
    <name evidence="9" type="ORF">POCTA_138.1.T0330321</name>
</gene>
<evidence type="ECO:0000259" key="8">
    <source>
        <dbReference type="PROSITE" id="PS50125"/>
    </source>
</evidence>
<keyword evidence="6" id="KW-0456">Lyase</keyword>
<dbReference type="OrthoDB" id="354346at2759"/>
<dbReference type="GO" id="GO:0009190">
    <property type="term" value="P:cyclic nucleotide biosynthetic process"/>
    <property type="evidence" value="ECO:0007669"/>
    <property type="project" value="InterPro"/>
</dbReference>
<dbReference type="CDD" id="cd07302">
    <property type="entry name" value="CHD"/>
    <property type="match status" value="1"/>
</dbReference>
<feature type="transmembrane region" description="Helical" evidence="7">
    <location>
        <begin position="141"/>
        <end position="159"/>
    </location>
</feature>
<feature type="domain" description="Guanylate cyclase" evidence="8">
    <location>
        <begin position="203"/>
        <end position="298"/>
    </location>
</feature>
<keyword evidence="4 7" id="KW-1133">Transmembrane helix</keyword>
<dbReference type="GO" id="GO:0035556">
    <property type="term" value="P:intracellular signal transduction"/>
    <property type="evidence" value="ECO:0007669"/>
    <property type="project" value="InterPro"/>
</dbReference>
<evidence type="ECO:0000256" key="7">
    <source>
        <dbReference type="SAM" id="Phobius"/>
    </source>
</evidence>
<dbReference type="InterPro" id="IPR001054">
    <property type="entry name" value="A/G_cyclase"/>
</dbReference>
<organism evidence="9 10">
    <name type="scientific">Paramecium octaurelia</name>
    <dbReference type="NCBI Taxonomy" id="43137"/>
    <lineage>
        <taxon>Eukaryota</taxon>
        <taxon>Sar</taxon>
        <taxon>Alveolata</taxon>
        <taxon>Ciliophora</taxon>
        <taxon>Intramacronucleata</taxon>
        <taxon>Oligohymenophorea</taxon>
        <taxon>Peniculida</taxon>
        <taxon>Parameciidae</taxon>
        <taxon>Paramecium</taxon>
    </lineage>
</organism>
<accession>A0A8S1U0K8</accession>
<dbReference type="Proteomes" id="UP000683925">
    <property type="component" value="Unassembled WGS sequence"/>
</dbReference>
<evidence type="ECO:0000256" key="2">
    <source>
        <dbReference type="ARBA" id="ARBA00022692"/>
    </source>
</evidence>
<keyword evidence="10" id="KW-1185">Reference proteome</keyword>
<feature type="transmembrane region" description="Helical" evidence="7">
    <location>
        <begin position="115"/>
        <end position="135"/>
    </location>
</feature>
<feature type="transmembrane region" description="Helical" evidence="7">
    <location>
        <begin position="42"/>
        <end position="60"/>
    </location>
</feature>
<protein>
    <recommendedName>
        <fullName evidence="8">Guanylate cyclase domain-containing protein</fullName>
    </recommendedName>
</protein>
<dbReference type="AlphaFoldDB" id="A0A8S1U0K8"/>
<keyword evidence="5 7" id="KW-0472">Membrane</keyword>
<dbReference type="GO" id="GO:0005886">
    <property type="term" value="C:plasma membrane"/>
    <property type="evidence" value="ECO:0007669"/>
    <property type="project" value="TreeGrafter"/>
</dbReference>
<proteinExistence type="predicted"/>
<dbReference type="GO" id="GO:0007189">
    <property type="term" value="P:adenylate cyclase-activating G protein-coupled receptor signaling pathway"/>
    <property type="evidence" value="ECO:0007669"/>
    <property type="project" value="TreeGrafter"/>
</dbReference>
<name>A0A8S1U0K8_PAROT</name>
<dbReference type="PANTHER" id="PTHR45627:SF12">
    <property type="entry name" value="ADENYLATE CYCLASE TYPE 2"/>
    <property type="match status" value="1"/>
</dbReference>
<evidence type="ECO:0000256" key="3">
    <source>
        <dbReference type="ARBA" id="ARBA00022741"/>
    </source>
</evidence>
<dbReference type="GO" id="GO:0000166">
    <property type="term" value="F:nucleotide binding"/>
    <property type="evidence" value="ECO:0007669"/>
    <property type="project" value="UniProtKB-KW"/>
</dbReference>
<comment type="subcellular location">
    <subcellularLocation>
        <location evidence="1">Membrane</location>
    </subcellularLocation>
</comment>
<dbReference type="Pfam" id="PF00211">
    <property type="entry name" value="Guanylate_cyc"/>
    <property type="match status" value="1"/>
</dbReference>
<sequence>MNKKKMAYHKYIYKQSEQVTNRIIQIYSFYYFIKQFSLIGEYNNISLPLIILQWIGYALNNFIVNDVQERMISYQVLIFLAYHCWYFCDCRYVFIFKIFSYHRNDIYSIIFNNNYCIFGLKKFCSAFASLFLKPLSQFDDLQYQLLLLFGGVVCGLFQFEKYLFKLSQGITIIIYLFPKHILQKFHDDYNRTRCLSDKIENVTILFADIAGFTEYSSQVTPEEVLLMLKNLFVEFDRKCYELNVYKLYTIGDCYVAFGMIDYNERNPTEEAKNIVDLAYEIIRIIEIVRKQINLMGLI</sequence>
<dbReference type="PROSITE" id="PS50125">
    <property type="entry name" value="GUANYLATE_CYCLASE_2"/>
    <property type="match status" value="1"/>
</dbReference>